<dbReference type="AlphaFoldDB" id="I4GXA7"/>
<dbReference type="HOGENOM" id="CLU_868230_0_0_3"/>
<organism evidence="1 2">
    <name type="scientific">Microcystis aeruginosa PCC 9806</name>
    <dbReference type="NCBI Taxonomy" id="1160282"/>
    <lineage>
        <taxon>Bacteria</taxon>
        <taxon>Bacillati</taxon>
        <taxon>Cyanobacteriota</taxon>
        <taxon>Cyanophyceae</taxon>
        <taxon>Oscillatoriophycideae</taxon>
        <taxon>Chroococcales</taxon>
        <taxon>Microcystaceae</taxon>
        <taxon>Microcystis</taxon>
    </lineage>
</organism>
<comment type="caution">
    <text evidence="1">The sequence shown here is derived from an EMBL/GenBank/DDBJ whole genome shotgun (WGS) entry which is preliminary data.</text>
</comment>
<dbReference type="InterPro" id="IPR011049">
    <property type="entry name" value="Serralysin-like_metalloprot_C"/>
</dbReference>
<proteinExistence type="predicted"/>
<dbReference type="Proteomes" id="UP000003273">
    <property type="component" value="Unassembled WGS sequence"/>
</dbReference>
<sequence length="320" mass="32882">MGDKDLTIDGTIELDNFADPVNDVYARLDASAFKGSLTVITDGKSTNQLIDLVGGLSDDTFNLTKFGPTTLTKLTAINGNNGFDTLTVQGTAGNAFDFVSNIEKIVFVNSPTAIAPSLTAKNTLVAPGETLQIDGSGLNINNFLTVDGSLETDGSFIITGGAASDKLTGGDENDTLTGNDSGFLGNELTGNKGSDRFVLNQAQEIAPLTPKTTITDFKAGVDGDVFAISVSAYAGAPAAGSVFKVSTVDAAVNLSTTVLVENGLIGTNTSALTNVRFGFDTATNILYYDANGNFASGSIAIAKSDLALTGLTNNNFIAIA</sequence>
<reference evidence="1 2" key="1">
    <citation type="submission" date="2012-04" db="EMBL/GenBank/DDBJ databases">
        <authorList>
            <person name="Genoscope - CEA"/>
        </authorList>
    </citation>
    <scope>NUCLEOTIDE SEQUENCE [LARGE SCALE GENOMIC DNA]</scope>
    <source>
        <strain evidence="1 2">9806</strain>
    </source>
</reference>
<dbReference type="EMBL" id="CAIL01000173">
    <property type="protein sequence ID" value="CCI14431.1"/>
    <property type="molecule type" value="Genomic_DNA"/>
</dbReference>
<protein>
    <submittedName>
        <fullName evidence="1">Similar to the Nter of tr|P73817|P73817_SYNY3 Hemolysin</fullName>
    </submittedName>
</protein>
<dbReference type="Gene3D" id="2.150.10.10">
    <property type="entry name" value="Serralysin-like metalloprotease, C-terminal"/>
    <property type="match status" value="1"/>
</dbReference>
<dbReference type="SUPFAM" id="SSF51120">
    <property type="entry name" value="beta-Roll"/>
    <property type="match status" value="1"/>
</dbReference>
<accession>I4GXA7</accession>
<dbReference type="PRINTS" id="PR00313">
    <property type="entry name" value="CABNDNGRPT"/>
</dbReference>
<gene>
    <name evidence="1" type="ORF">MICAE_2540001</name>
</gene>
<evidence type="ECO:0000313" key="2">
    <source>
        <dbReference type="Proteomes" id="UP000003273"/>
    </source>
</evidence>
<name>I4GXA7_MICAE</name>
<evidence type="ECO:0000313" key="1">
    <source>
        <dbReference type="EMBL" id="CCI14431.1"/>
    </source>
</evidence>